<dbReference type="Proteomes" id="UP000238774">
    <property type="component" value="Unassembled WGS sequence"/>
</dbReference>
<reference evidence="2 3" key="1">
    <citation type="submission" date="2018-01" db="EMBL/GenBank/DDBJ databases">
        <title>Draft genome sequences of clinical isolates and type strains of oral Veillonella including Veillonella infantum sp., nov.</title>
        <authorList>
            <person name="Mashima I."/>
            <person name="Liao Y.-C."/>
            <person name="Sabharwal A."/>
            <person name="Haase E.M."/>
            <person name="Nakazawa F."/>
            <person name="Scannapieco F.A."/>
        </authorList>
    </citation>
    <scope>NUCLEOTIDE SEQUENCE [LARGE SCALE GENOMIC DNA]</scope>
    <source>
        <strain evidence="2 3">JCM 15642</strain>
    </source>
</reference>
<protein>
    <submittedName>
        <fullName evidence="2">Uncharacterized protein</fullName>
    </submittedName>
</protein>
<name>A0ABX5BZ85_9FIRM</name>
<evidence type="ECO:0000313" key="3">
    <source>
        <dbReference type="Proteomes" id="UP000238774"/>
    </source>
</evidence>
<dbReference type="RefSeq" id="WP_054748296.1">
    <property type="nucleotide sequence ID" value="NZ_BBDV01000016.1"/>
</dbReference>
<feature type="chain" id="PRO_5046916098" evidence="1">
    <location>
        <begin position="31"/>
        <end position="136"/>
    </location>
</feature>
<gene>
    <name evidence="2" type="ORF">VRHSUH09_02340</name>
</gene>
<accession>A0ABX5BZ85</accession>
<evidence type="ECO:0000313" key="2">
    <source>
        <dbReference type="EMBL" id="PQL14367.1"/>
    </source>
</evidence>
<keyword evidence="1" id="KW-0732">Signal</keyword>
<organism evidence="2 3">
    <name type="scientific">Veillonella rogosae JCM 15642</name>
    <dbReference type="NCBI Taxonomy" id="1298595"/>
    <lineage>
        <taxon>Bacteria</taxon>
        <taxon>Bacillati</taxon>
        <taxon>Bacillota</taxon>
        <taxon>Negativicutes</taxon>
        <taxon>Veillonellales</taxon>
        <taxon>Veillonellaceae</taxon>
        <taxon>Veillonella</taxon>
    </lineage>
</organism>
<proteinExistence type="predicted"/>
<dbReference type="EMBL" id="PPCX01000004">
    <property type="protein sequence ID" value="PQL14367.1"/>
    <property type="molecule type" value="Genomic_DNA"/>
</dbReference>
<sequence>MKVSKQFSIVLAASVLALGVATLAPQQADASYGYKYTDSQRPPVSTPTGYVNPSMGSTVTVTDPAPTTNTNKLTAPVTNNKTVTIESVNTTNVAPKYSDYNDIAAYSVAMADYFMAKIMAIYGNGNTSLNRYGFGK</sequence>
<comment type="caution">
    <text evidence="2">The sequence shown here is derived from an EMBL/GenBank/DDBJ whole genome shotgun (WGS) entry which is preliminary data.</text>
</comment>
<feature type="signal peptide" evidence="1">
    <location>
        <begin position="1"/>
        <end position="30"/>
    </location>
</feature>
<keyword evidence="3" id="KW-1185">Reference proteome</keyword>
<evidence type="ECO:0000256" key="1">
    <source>
        <dbReference type="SAM" id="SignalP"/>
    </source>
</evidence>